<feature type="region of interest" description="Disordered" evidence="2">
    <location>
        <begin position="183"/>
        <end position="227"/>
    </location>
</feature>
<dbReference type="GO" id="GO:0005737">
    <property type="term" value="C:cytoplasm"/>
    <property type="evidence" value="ECO:0007669"/>
    <property type="project" value="TreeGrafter"/>
</dbReference>
<feature type="region of interest" description="Disordered" evidence="2">
    <location>
        <begin position="696"/>
        <end position="746"/>
    </location>
</feature>
<feature type="region of interest" description="Disordered" evidence="2">
    <location>
        <begin position="583"/>
        <end position="624"/>
    </location>
</feature>
<dbReference type="InterPro" id="IPR023216">
    <property type="entry name" value="Tscrpt_reg_SKI_SnoN"/>
</dbReference>
<dbReference type="PANTHER" id="PTHR10005:SF25">
    <property type="entry name" value="SNO ONCOGENE, ISOFORM B"/>
    <property type="match status" value="1"/>
</dbReference>
<dbReference type="GO" id="GO:0046332">
    <property type="term" value="F:SMAD binding"/>
    <property type="evidence" value="ECO:0007669"/>
    <property type="project" value="InterPro"/>
</dbReference>
<evidence type="ECO:0000256" key="2">
    <source>
        <dbReference type="SAM" id="MobiDB-lite"/>
    </source>
</evidence>
<comment type="similarity">
    <text evidence="1">Belongs to the SKI family.</text>
</comment>
<protein>
    <submittedName>
        <fullName evidence="4">Transforming protein Ski</fullName>
    </submittedName>
</protein>
<dbReference type="CDD" id="cd21074">
    <property type="entry name" value="DHD_Ski_Sno_Dac"/>
    <property type="match status" value="1"/>
</dbReference>
<dbReference type="SMART" id="SM01046">
    <property type="entry name" value="c-SKI_SMAD_bind"/>
    <property type="match status" value="1"/>
</dbReference>
<feature type="region of interest" description="Disordered" evidence="2">
    <location>
        <begin position="48"/>
        <end position="68"/>
    </location>
</feature>
<sequence length="1097" mass="121054">MASNALSSANLRPILNPALEASCLNFFNINSHLLAPYVRQFLLGNRTRRPVPPSPSPQQFSKDPGPVSKPGCVDEPGELVYSVIEGEKVMGFNVWGEVRLCLPHLLRFVLNDMDIDEIGQAISRLKIACTKCSPRQLALLHMCSALPDEVTSCGLIRKSDAERMLKYLRSNKQRPTLTEVFLTANKQPDETKSPSRPKISDCSTKENLPTRHTADHGAVADPSSSRDQQSGFLEKFIDVRHDCFGRQRGRVYPRLYTSPSAPCILCHTCDQLFSPPDFVGHTHSVAELNSCCHWGFDSTNWRSYLRLDIRVDSKERHLKRDDDLLSPSIRAEESEIGAYRLLKDFKVKFLKPLSFPDAIMGKLKKIGSCAAPAVRCESRSNDSPLDCRTAKSSPAFSTFDRQGKGGLTSSSSPSASETCHATTTATGTTTTPCTPSPLELRFRSNIVIRRLWAPHEGQLRMPQPPKLISDCPRGPKPPNLSSDPPILLDPTCVVTKDAAHLYDRDFIPNVCLKPISTAHLSKSLTSVPSNDDILFEKRQSLSTDNICRPKLISLIDSDWHRSQRTTASASKHGALKLGEVSSSSPRLDFMDSSPARSRHSSFAQDLPFSTPHASQAASTRPSSSLASLSSSVRLSVTEKNIRNQPQDDSLLKYFRSPSVDLPGSTLPKNQLFRTASTPELSFPTLTASASVPLKKLARERRQSSSQSGPCSLERSRPRSFSNSSCTPRPSLELRESINADQGTKAPTVMEVPYSPRRTCWPQSSAPSFAPPDYHPTLNCQKRSGFETFQLSEQPLCCDLDSSTRIPNLVSHWVTLMEIVNDFARAVNPTERQISDPANCKSSFELAQKKLYVDLHAFREKHFAELSLILDENRKLRKLVTDALLLAGAPHSLTPNVLAPPFGKIPGVWGPDQPTTQTGLTPNLRPIQTKYMGLPRSTEPRISVSDNLKPTWLGRDPGAPSPGLSIPRSPSEVPTRFQNSIVDSATSTSSAQLRTQSPTKAALLNGNGSTTPSPNLGSDEHSALRESTKRGASPPLRIPSSSHQRCTSDKWQERTQCNGFSPPAPLNSEFIIPSKRQRLLFRHSYPDPVIHDFQARDL</sequence>
<dbReference type="InterPro" id="IPR003380">
    <property type="entry name" value="SKI/SNO/DAC"/>
</dbReference>
<dbReference type="GO" id="GO:0030514">
    <property type="term" value="P:negative regulation of BMP signaling pathway"/>
    <property type="evidence" value="ECO:0007669"/>
    <property type="project" value="TreeGrafter"/>
</dbReference>
<dbReference type="InterPro" id="IPR009061">
    <property type="entry name" value="DNA-bd_dom_put_sf"/>
</dbReference>
<dbReference type="GO" id="GO:0000981">
    <property type="term" value="F:DNA-binding transcription factor activity, RNA polymerase II-specific"/>
    <property type="evidence" value="ECO:0007669"/>
    <property type="project" value="TreeGrafter"/>
</dbReference>
<dbReference type="Gene3D" id="3.10.390.10">
    <property type="entry name" value="SAND domain-like"/>
    <property type="match status" value="1"/>
</dbReference>
<dbReference type="Gene3D" id="3.10.260.20">
    <property type="entry name" value="Ski"/>
    <property type="match status" value="1"/>
</dbReference>
<proteinExistence type="inferred from homology"/>
<gene>
    <name evidence="4" type="primary">SKI</name>
    <name evidence="4" type="ORF">TR158054</name>
</gene>
<evidence type="ECO:0000313" key="4">
    <source>
        <dbReference type="EMBL" id="JAP55297.1"/>
    </source>
</evidence>
<dbReference type="GO" id="GO:0005667">
    <property type="term" value="C:transcription regulator complex"/>
    <property type="evidence" value="ECO:0007669"/>
    <property type="project" value="TreeGrafter"/>
</dbReference>
<feature type="compositionally biased region" description="Polar residues" evidence="2">
    <location>
        <begin position="975"/>
        <end position="998"/>
    </location>
</feature>
<dbReference type="InterPro" id="IPR037000">
    <property type="entry name" value="Ski_DNA-bd_sf"/>
</dbReference>
<dbReference type="GO" id="GO:0005634">
    <property type="term" value="C:nucleus"/>
    <property type="evidence" value="ECO:0007669"/>
    <property type="project" value="TreeGrafter"/>
</dbReference>
<dbReference type="GO" id="GO:0000978">
    <property type="term" value="F:RNA polymerase II cis-regulatory region sequence-specific DNA binding"/>
    <property type="evidence" value="ECO:0007669"/>
    <property type="project" value="TreeGrafter"/>
</dbReference>
<dbReference type="SUPFAM" id="SSF63763">
    <property type="entry name" value="SAND domain-like"/>
    <property type="match status" value="1"/>
</dbReference>
<organism evidence="4">
    <name type="scientific">Schistocephalus solidus</name>
    <name type="common">Tapeworm</name>
    <dbReference type="NCBI Taxonomy" id="70667"/>
    <lineage>
        <taxon>Eukaryota</taxon>
        <taxon>Metazoa</taxon>
        <taxon>Spiralia</taxon>
        <taxon>Lophotrochozoa</taxon>
        <taxon>Platyhelminthes</taxon>
        <taxon>Cestoda</taxon>
        <taxon>Eucestoda</taxon>
        <taxon>Diphyllobothriidea</taxon>
        <taxon>Diphyllobothriidae</taxon>
        <taxon>Schistocephalus</taxon>
    </lineage>
</organism>
<feature type="compositionally biased region" description="Low complexity" evidence="2">
    <location>
        <begin position="409"/>
        <end position="433"/>
    </location>
</feature>
<feature type="region of interest" description="Disordered" evidence="2">
    <location>
        <begin position="398"/>
        <end position="437"/>
    </location>
</feature>
<accession>A0A0X3PZ62</accession>
<name>A0A0X3PZ62_SCHSO</name>
<feature type="region of interest" description="Disordered" evidence="2">
    <location>
        <begin position="931"/>
        <end position="1061"/>
    </location>
</feature>
<feature type="compositionally biased region" description="Polar residues" evidence="2">
    <location>
        <begin position="1005"/>
        <end position="1015"/>
    </location>
</feature>
<feature type="compositionally biased region" description="Polar residues" evidence="2">
    <location>
        <begin position="718"/>
        <end position="727"/>
    </location>
</feature>
<feature type="region of interest" description="Disordered" evidence="2">
    <location>
        <begin position="458"/>
        <end position="484"/>
    </location>
</feature>
<dbReference type="InterPro" id="IPR014890">
    <property type="entry name" value="c-SKI_SMAD4-bd_dom"/>
</dbReference>
<dbReference type="Pfam" id="PF02437">
    <property type="entry name" value="Ski_Sno_DHD"/>
    <property type="match status" value="1"/>
</dbReference>
<evidence type="ECO:0000259" key="3">
    <source>
        <dbReference type="SMART" id="SM01046"/>
    </source>
</evidence>
<feature type="compositionally biased region" description="Basic and acidic residues" evidence="2">
    <location>
        <begin position="1017"/>
        <end position="1028"/>
    </location>
</feature>
<dbReference type="EMBL" id="GEEE01007928">
    <property type="protein sequence ID" value="JAP55297.1"/>
    <property type="molecule type" value="Transcribed_RNA"/>
</dbReference>
<evidence type="ECO:0000256" key="1">
    <source>
        <dbReference type="ARBA" id="ARBA00009513"/>
    </source>
</evidence>
<feature type="domain" description="c-SKI SMAD4-binding" evidence="3">
    <location>
        <begin position="237"/>
        <end position="334"/>
    </location>
</feature>
<dbReference type="Pfam" id="PF08782">
    <property type="entry name" value="c-SKI_SMAD_bind"/>
    <property type="match status" value="1"/>
</dbReference>
<dbReference type="PANTHER" id="PTHR10005">
    <property type="entry name" value="SKI ONCOGENE-RELATED"/>
    <property type="match status" value="1"/>
</dbReference>
<dbReference type="AlphaFoldDB" id="A0A0X3PZ62"/>
<reference evidence="4" key="1">
    <citation type="submission" date="2016-01" db="EMBL/GenBank/DDBJ databases">
        <title>Reference transcriptome for the parasite Schistocephalus solidus: insights into the molecular evolution of parasitism.</title>
        <authorList>
            <person name="Hebert F.O."/>
            <person name="Grambauer S."/>
            <person name="Barber I."/>
            <person name="Landry C.R."/>
            <person name="Aubin-Horth N."/>
        </authorList>
    </citation>
    <scope>NUCLEOTIDE SEQUENCE</scope>
</reference>
<dbReference type="SUPFAM" id="SSF46955">
    <property type="entry name" value="Putative DNA-binding domain"/>
    <property type="match status" value="1"/>
</dbReference>
<dbReference type="InterPro" id="IPR010919">
    <property type="entry name" value="SAND-like_dom_sf"/>
</dbReference>